<evidence type="ECO:0000256" key="9">
    <source>
        <dbReference type="SAM" id="SignalP"/>
    </source>
</evidence>
<comment type="similarity">
    <text evidence="2">Belongs to the outer membrane factor (OMF) (TC 1.B.17) family.</text>
</comment>
<evidence type="ECO:0000256" key="6">
    <source>
        <dbReference type="ARBA" id="ARBA00023136"/>
    </source>
</evidence>
<protein>
    <submittedName>
        <fullName evidence="10">Outer membrane efflux protein</fullName>
    </submittedName>
</protein>
<gene>
    <name evidence="10" type="ORF">TRIP_D450039</name>
</gene>
<proteinExistence type="inferred from homology"/>
<keyword evidence="9" id="KW-0732">Signal</keyword>
<reference evidence="10" key="1">
    <citation type="submission" date="2018-07" db="EMBL/GenBank/DDBJ databases">
        <authorList>
            <consortium name="Genoscope - CEA"/>
            <person name="William W."/>
        </authorList>
    </citation>
    <scope>NUCLEOTIDE SEQUENCE</scope>
    <source>
        <strain evidence="10">IK1</strain>
    </source>
</reference>
<keyword evidence="8" id="KW-0175">Coiled coil</keyword>
<evidence type="ECO:0000256" key="5">
    <source>
        <dbReference type="ARBA" id="ARBA00022692"/>
    </source>
</evidence>
<dbReference type="GO" id="GO:0015562">
    <property type="term" value="F:efflux transmembrane transporter activity"/>
    <property type="evidence" value="ECO:0007669"/>
    <property type="project" value="InterPro"/>
</dbReference>
<keyword evidence="4" id="KW-1134">Transmembrane beta strand</keyword>
<evidence type="ECO:0000256" key="3">
    <source>
        <dbReference type="ARBA" id="ARBA00022448"/>
    </source>
</evidence>
<dbReference type="PANTHER" id="PTHR30026:SF20">
    <property type="entry name" value="OUTER MEMBRANE PROTEIN TOLC"/>
    <property type="match status" value="1"/>
</dbReference>
<evidence type="ECO:0000256" key="1">
    <source>
        <dbReference type="ARBA" id="ARBA00004442"/>
    </source>
</evidence>
<accession>A0A653AKI1</accession>
<feature type="coiled-coil region" evidence="8">
    <location>
        <begin position="228"/>
        <end position="255"/>
    </location>
</feature>
<dbReference type="GO" id="GO:0015288">
    <property type="term" value="F:porin activity"/>
    <property type="evidence" value="ECO:0007669"/>
    <property type="project" value="TreeGrafter"/>
</dbReference>
<keyword evidence="6" id="KW-0472">Membrane</keyword>
<dbReference type="Pfam" id="PF02321">
    <property type="entry name" value="OEP"/>
    <property type="match status" value="2"/>
</dbReference>
<keyword evidence="3" id="KW-0813">Transport</keyword>
<sequence length="519" mass="57597">MKRKVLIYLLVSSSVCGWAQNTLSLDSCRKMALEHNKNLQISQENLNAARELKKSAFTQLLPNFSANAAYTWNQKNISLLSEDALLPVGVKNADGSFGTGITSTSVPTPNADGTLTFKDAAISNKFTVVNGTPVPLDANGQPFNPTKNPEKLLWKNYAILPKEAMEFDIQNLFVGTITMFQPIFTGGKLLELNKLAKYNENLAVAQQKGKAIDILVEVDEAYWRVVSLENKLKLAQEYRNMLAKMNANVTDMVEEGVATKSDELKVKVKLNEAEVSVTRAENGLNLSKMALNQLCGLPLEQDVKLQDENLNEVIEDATLISTEKALDQRPEIMMLTQLQNIAKSNEKMMFSRFLPNIGLTANYLISNPNSFNGYEKKFGGMFNVGVAASIPLFHFGDKIHTLNASKAQSRIAELQLEEAKEKMTLQINQSTYKVLESIKKEQATSKNIEQAEENLRLASEGFNEGVITSTDFLGAQTAWLSTKSDDIDAKIDVMLNQLYLKRASGEIEVPIVNNNLKKK</sequence>
<evidence type="ECO:0000256" key="2">
    <source>
        <dbReference type="ARBA" id="ARBA00007613"/>
    </source>
</evidence>
<keyword evidence="7" id="KW-0998">Cell outer membrane</keyword>
<dbReference type="GO" id="GO:1990281">
    <property type="term" value="C:efflux pump complex"/>
    <property type="evidence" value="ECO:0007669"/>
    <property type="project" value="TreeGrafter"/>
</dbReference>
<dbReference type="EMBL" id="UPXZ01000040">
    <property type="protein sequence ID" value="VBB48584.1"/>
    <property type="molecule type" value="Genomic_DNA"/>
</dbReference>
<dbReference type="AlphaFoldDB" id="A0A653AKI1"/>
<evidence type="ECO:0000256" key="7">
    <source>
        <dbReference type="ARBA" id="ARBA00023237"/>
    </source>
</evidence>
<evidence type="ECO:0000313" key="10">
    <source>
        <dbReference type="EMBL" id="VBB48584.1"/>
    </source>
</evidence>
<organism evidence="10">
    <name type="scientific">uncultured Paludibacter sp</name>
    <dbReference type="NCBI Taxonomy" id="497635"/>
    <lineage>
        <taxon>Bacteria</taxon>
        <taxon>Pseudomonadati</taxon>
        <taxon>Bacteroidota</taxon>
        <taxon>Bacteroidia</taxon>
        <taxon>Bacteroidales</taxon>
        <taxon>Paludibacteraceae</taxon>
        <taxon>Paludibacter</taxon>
        <taxon>environmental samples</taxon>
    </lineage>
</organism>
<comment type="subcellular location">
    <subcellularLocation>
        <location evidence="1">Cell outer membrane</location>
    </subcellularLocation>
</comment>
<dbReference type="GO" id="GO:0009279">
    <property type="term" value="C:cell outer membrane"/>
    <property type="evidence" value="ECO:0007669"/>
    <property type="project" value="UniProtKB-SubCell"/>
</dbReference>
<feature type="signal peptide" evidence="9">
    <location>
        <begin position="1"/>
        <end position="19"/>
    </location>
</feature>
<dbReference type="SUPFAM" id="SSF56954">
    <property type="entry name" value="Outer membrane efflux proteins (OEP)"/>
    <property type="match status" value="1"/>
</dbReference>
<keyword evidence="5" id="KW-0812">Transmembrane</keyword>
<dbReference type="Gene3D" id="1.20.1600.10">
    <property type="entry name" value="Outer membrane efflux proteins (OEP)"/>
    <property type="match status" value="1"/>
</dbReference>
<dbReference type="PANTHER" id="PTHR30026">
    <property type="entry name" value="OUTER MEMBRANE PROTEIN TOLC"/>
    <property type="match status" value="1"/>
</dbReference>
<evidence type="ECO:0000256" key="8">
    <source>
        <dbReference type="SAM" id="Coils"/>
    </source>
</evidence>
<dbReference type="InterPro" id="IPR051906">
    <property type="entry name" value="TolC-like"/>
</dbReference>
<dbReference type="InterPro" id="IPR003423">
    <property type="entry name" value="OMP_efflux"/>
</dbReference>
<evidence type="ECO:0000256" key="4">
    <source>
        <dbReference type="ARBA" id="ARBA00022452"/>
    </source>
</evidence>
<name>A0A653AKI1_9BACT</name>
<feature type="chain" id="PRO_5024956531" evidence="9">
    <location>
        <begin position="20"/>
        <end position="519"/>
    </location>
</feature>